<evidence type="ECO:0000313" key="2">
    <source>
        <dbReference type="Proteomes" id="UP001178508"/>
    </source>
</evidence>
<sequence>MSERLIVPWHAYSLPEITMETLSAEAGLDAMALTYGAAYIQGCEAGWGVRDECAANKESNQSEEEEERG</sequence>
<keyword evidence="2" id="KW-1185">Reference proteome</keyword>
<organism evidence="1 2">
    <name type="scientific">Xyrichtys novacula</name>
    <name type="common">Pearly razorfish</name>
    <name type="synonym">Hemipteronotus novacula</name>
    <dbReference type="NCBI Taxonomy" id="13765"/>
    <lineage>
        <taxon>Eukaryota</taxon>
        <taxon>Metazoa</taxon>
        <taxon>Chordata</taxon>
        <taxon>Craniata</taxon>
        <taxon>Vertebrata</taxon>
        <taxon>Euteleostomi</taxon>
        <taxon>Actinopterygii</taxon>
        <taxon>Neopterygii</taxon>
        <taxon>Teleostei</taxon>
        <taxon>Neoteleostei</taxon>
        <taxon>Acanthomorphata</taxon>
        <taxon>Eupercaria</taxon>
        <taxon>Labriformes</taxon>
        <taxon>Labridae</taxon>
        <taxon>Xyrichtys</taxon>
    </lineage>
</organism>
<reference evidence="1" key="1">
    <citation type="submission" date="2023-08" db="EMBL/GenBank/DDBJ databases">
        <authorList>
            <person name="Alioto T."/>
            <person name="Alioto T."/>
            <person name="Gomez Garrido J."/>
        </authorList>
    </citation>
    <scope>NUCLEOTIDE SEQUENCE</scope>
</reference>
<accession>A0AAV1GJM0</accession>
<dbReference type="EMBL" id="OY660877">
    <property type="protein sequence ID" value="CAJ1073006.1"/>
    <property type="molecule type" value="Genomic_DNA"/>
</dbReference>
<dbReference type="Proteomes" id="UP001178508">
    <property type="component" value="Chromosome 14"/>
</dbReference>
<evidence type="ECO:0000313" key="1">
    <source>
        <dbReference type="EMBL" id="CAJ1073006.1"/>
    </source>
</evidence>
<dbReference type="AlphaFoldDB" id="A0AAV1GJM0"/>
<gene>
    <name evidence="1" type="ORF">XNOV1_A023412</name>
</gene>
<proteinExistence type="predicted"/>
<protein>
    <submittedName>
        <fullName evidence="1">Uncharacterized protein</fullName>
    </submittedName>
</protein>
<name>A0AAV1GJM0_XYRNO</name>